<evidence type="ECO:0000256" key="11">
    <source>
        <dbReference type="ARBA" id="ARBA00022741"/>
    </source>
</evidence>
<dbReference type="PANTHER" id="PTHR43622">
    <property type="entry name" value="3-DEHYDROQUINATE SYNTHASE"/>
    <property type="match status" value="1"/>
</dbReference>
<dbReference type="Pfam" id="PF01761">
    <property type="entry name" value="DHQ_synthase"/>
    <property type="match status" value="1"/>
</dbReference>
<accession>A0A4Z1DVJ7</accession>
<dbReference type="GO" id="GO:0003856">
    <property type="term" value="F:3-dehydroquinate synthase activity"/>
    <property type="evidence" value="ECO:0007669"/>
    <property type="project" value="UniProtKB-UniRule"/>
</dbReference>
<dbReference type="HAMAP" id="MF_00110">
    <property type="entry name" value="DHQ_synthase"/>
    <property type="match status" value="1"/>
</dbReference>
<keyword evidence="14 17" id="KW-0057">Aromatic amino acid biosynthesis</keyword>
<keyword evidence="21" id="KW-1185">Reference proteome</keyword>
<dbReference type="Gene3D" id="3.40.50.1970">
    <property type="match status" value="1"/>
</dbReference>
<feature type="binding site" evidence="17">
    <location>
        <begin position="129"/>
        <end position="130"/>
    </location>
    <ligand>
        <name>NAD(+)</name>
        <dbReference type="ChEBI" id="CHEBI:57540"/>
    </ligand>
</feature>
<evidence type="ECO:0000256" key="5">
    <source>
        <dbReference type="ARBA" id="ARBA00005412"/>
    </source>
</evidence>
<evidence type="ECO:0000256" key="1">
    <source>
        <dbReference type="ARBA" id="ARBA00001393"/>
    </source>
</evidence>
<comment type="pathway">
    <text evidence="4 17">Metabolic intermediate biosynthesis; chorismate biosynthesis; chorismate from D-erythrose 4-phosphate and phosphoenolpyruvate: step 2/7.</text>
</comment>
<evidence type="ECO:0000256" key="8">
    <source>
        <dbReference type="ARBA" id="ARBA00022490"/>
    </source>
</evidence>
<evidence type="ECO:0000256" key="12">
    <source>
        <dbReference type="ARBA" id="ARBA00022833"/>
    </source>
</evidence>
<dbReference type="EMBL" id="SRRP01000001">
    <property type="protein sequence ID" value="TGN92107.1"/>
    <property type="molecule type" value="Genomic_DNA"/>
</dbReference>
<keyword evidence="15 17" id="KW-0456">Lyase</keyword>
<keyword evidence="13 17" id="KW-0520">NAD</keyword>
<keyword evidence="16 17" id="KW-0170">Cobalt</keyword>
<evidence type="ECO:0000256" key="7">
    <source>
        <dbReference type="ARBA" id="ARBA00017684"/>
    </source>
</evidence>
<dbReference type="OrthoDB" id="9806583at2"/>
<evidence type="ECO:0000256" key="17">
    <source>
        <dbReference type="HAMAP-Rule" id="MF_00110"/>
    </source>
</evidence>
<dbReference type="GO" id="GO:0009073">
    <property type="term" value="P:aromatic amino acid family biosynthetic process"/>
    <property type="evidence" value="ECO:0007669"/>
    <property type="project" value="UniProtKB-KW"/>
</dbReference>
<reference evidence="20 21" key="1">
    <citation type="submission" date="2019-04" db="EMBL/GenBank/DDBJ databases">
        <title>Genome sequencing of Streptococcus rubneri DSM 26920(T).</title>
        <authorList>
            <person name="Kook J.-K."/>
            <person name="Park S.-N."/>
            <person name="Lim Y.K."/>
        </authorList>
    </citation>
    <scope>NUCLEOTIDE SEQUENCE [LARGE SCALE GENOMIC DNA]</scope>
    <source>
        <strain evidence="20 21">DSM 26920</strain>
    </source>
</reference>
<proteinExistence type="inferred from homology"/>
<dbReference type="GO" id="GO:0008652">
    <property type="term" value="P:amino acid biosynthetic process"/>
    <property type="evidence" value="ECO:0007669"/>
    <property type="project" value="UniProtKB-KW"/>
</dbReference>
<dbReference type="GO" id="GO:0046872">
    <property type="term" value="F:metal ion binding"/>
    <property type="evidence" value="ECO:0007669"/>
    <property type="project" value="UniProtKB-KW"/>
</dbReference>
<dbReference type="Pfam" id="PF24621">
    <property type="entry name" value="DHQS_C"/>
    <property type="match status" value="1"/>
</dbReference>
<evidence type="ECO:0000313" key="20">
    <source>
        <dbReference type="EMBL" id="TGN92107.1"/>
    </source>
</evidence>
<keyword evidence="11 17" id="KW-0547">Nucleotide-binding</keyword>
<evidence type="ECO:0000256" key="14">
    <source>
        <dbReference type="ARBA" id="ARBA00023141"/>
    </source>
</evidence>
<sequence>MKVNVDLPKNGYDIVIENGAIQKVGTWLSQLWKAQKVAVITDNHVGSLYAGQVVKSLESKGFTVVSYEFLEGEASKNLTTVQKVYEFLAKNGMTRSDGILALGGGVVGDLAGFVASTYMRGIHFVQVPTSLTAQVDSSIGGKTGVNTLYAKNMVGTFAQPDGVLIDPEVLRTLGQRELIEGMGEVIKYGLIEDPALWEELDQMDGSIESIYEHAESLIAHSCQVKRKMVVEDELDQGIRLYLNFGHTLGHAIEATAGYGQVMHGEAVAIGMVQVTKVAEAKGLVQAGLTQAIRQMCQKFGLPVEFHTWDKEKLYQALTLDKKARGNQLKLVLVPEIGTCQIHPVPLEEMRDFLH</sequence>
<dbReference type="SUPFAM" id="SSF56796">
    <property type="entry name" value="Dehydroquinate synthase-like"/>
    <property type="match status" value="1"/>
</dbReference>
<dbReference type="AlphaFoldDB" id="A0A4Z1DVJ7"/>
<feature type="domain" description="3-dehydroquinate synthase N-terminal" evidence="18">
    <location>
        <begin position="69"/>
        <end position="179"/>
    </location>
</feature>
<dbReference type="InterPro" id="IPR050071">
    <property type="entry name" value="Dehydroquinate_synthase"/>
</dbReference>
<evidence type="ECO:0000259" key="18">
    <source>
        <dbReference type="Pfam" id="PF01761"/>
    </source>
</evidence>
<dbReference type="EC" id="4.2.3.4" evidence="6 17"/>
<keyword evidence="10 17" id="KW-0479">Metal-binding</keyword>
<organism evidence="20 21">
    <name type="scientific">Streptococcus rubneri</name>
    <dbReference type="NCBI Taxonomy" id="1234680"/>
    <lineage>
        <taxon>Bacteria</taxon>
        <taxon>Bacillati</taxon>
        <taxon>Bacillota</taxon>
        <taxon>Bacilli</taxon>
        <taxon>Lactobacillales</taxon>
        <taxon>Streptococcaceae</taxon>
        <taxon>Streptococcus</taxon>
    </lineage>
</organism>
<evidence type="ECO:0000256" key="6">
    <source>
        <dbReference type="ARBA" id="ARBA00013031"/>
    </source>
</evidence>
<comment type="similarity">
    <text evidence="5 17">Belongs to the sugar phosphate cyclases superfamily. Dehydroquinate synthase family.</text>
</comment>
<dbReference type="FunFam" id="3.40.50.1970:FF:000001">
    <property type="entry name" value="3-dehydroquinate synthase"/>
    <property type="match status" value="1"/>
</dbReference>
<comment type="catalytic activity">
    <reaction evidence="1 17">
        <text>7-phospho-2-dehydro-3-deoxy-D-arabino-heptonate = 3-dehydroquinate + phosphate</text>
        <dbReference type="Rhea" id="RHEA:21968"/>
        <dbReference type="ChEBI" id="CHEBI:32364"/>
        <dbReference type="ChEBI" id="CHEBI:43474"/>
        <dbReference type="ChEBI" id="CHEBI:58394"/>
        <dbReference type="EC" id="4.2.3.4"/>
    </reaction>
</comment>
<keyword evidence="8 17" id="KW-0963">Cytoplasm</keyword>
<feature type="binding site" evidence="17">
    <location>
        <position position="184"/>
    </location>
    <ligand>
        <name>Zn(2+)</name>
        <dbReference type="ChEBI" id="CHEBI:29105"/>
    </ligand>
</feature>
<evidence type="ECO:0000256" key="3">
    <source>
        <dbReference type="ARBA" id="ARBA00004496"/>
    </source>
</evidence>
<feature type="domain" description="3-dehydroquinate synthase C-terminal" evidence="19">
    <location>
        <begin position="181"/>
        <end position="323"/>
    </location>
</feature>
<evidence type="ECO:0000256" key="15">
    <source>
        <dbReference type="ARBA" id="ARBA00023239"/>
    </source>
</evidence>
<dbReference type="InterPro" id="IPR016037">
    <property type="entry name" value="DHQ_synth_AroB"/>
</dbReference>
<dbReference type="GO" id="GO:0005737">
    <property type="term" value="C:cytoplasm"/>
    <property type="evidence" value="ECO:0007669"/>
    <property type="project" value="UniProtKB-SubCell"/>
</dbReference>
<comment type="cofactor">
    <cofactor evidence="2 17">
        <name>NAD(+)</name>
        <dbReference type="ChEBI" id="CHEBI:57540"/>
    </cofactor>
</comment>
<protein>
    <recommendedName>
        <fullName evidence="7 17">3-dehydroquinate synthase</fullName>
        <shortName evidence="17">DHQS</shortName>
        <ecNumber evidence="6 17">4.2.3.4</ecNumber>
    </recommendedName>
</protein>
<evidence type="ECO:0000256" key="2">
    <source>
        <dbReference type="ARBA" id="ARBA00001911"/>
    </source>
</evidence>
<name>A0A4Z1DVJ7_9STRE</name>
<evidence type="ECO:0000256" key="13">
    <source>
        <dbReference type="ARBA" id="ARBA00023027"/>
    </source>
</evidence>
<comment type="cofactor">
    <cofactor evidence="17">
        <name>Co(2+)</name>
        <dbReference type="ChEBI" id="CHEBI:48828"/>
    </cofactor>
    <cofactor evidence="17">
        <name>Zn(2+)</name>
        <dbReference type="ChEBI" id="CHEBI:29105"/>
    </cofactor>
    <text evidence="17">Binds 1 divalent metal cation per subunit. Can use either Co(2+) or Zn(2+).</text>
</comment>
<dbReference type="RefSeq" id="WP_135782436.1">
    <property type="nucleotide sequence ID" value="NZ_MRXY01000007.1"/>
</dbReference>
<dbReference type="CDD" id="cd08195">
    <property type="entry name" value="DHQS"/>
    <property type="match status" value="1"/>
</dbReference>
<dbReference type="InterPro" id="IPR030960">
    <property type="entry name" value="DHQS/DOIS_N"/>
</dbReference>
<dbReference type="GO" id="GO:0009423">
    <property type="term" value="P:chorismate biosynthetic process"/>
    <property type="evidence" value="ECO:0007669"/>
    <property type="project" value="UniProtKB-UniRule"/>
</dbReference>
<dbReference type="PANTHER" id="PTHR43622:SF7">
    <property type="entry name" value="3-DEHYDROQUINATE SYNTHASE, CHLOROPLASTIC"/>
    <property type="match status" value="1"/>
</dbReference>
<evidence type="ECO:0000256" key="10">
    <source>
        <dbReference type="ARBA" id="ARBA00022723"/>
    </source>
</evidence>
<gene>
    <name evidence="17" type="primary">aroB</name>
    <name evidence="20" type="ORF">E5S68_03980</name>
</gene>
<keyword evidence="9 17" id="KW-0028">Amino-acid biosynthesis</keyword>
<dbReference type="PIRSF" id="PIRSF001455">
    <property type="entry name" value="DHQ_synth"/>
    <property type="match status" value="1"/>
</dbReference>
<feature type="binding site" evidence="17">
    <location>
        <begin position="71"/>
        <end position="76"/>
    </location>
    <ligand>
        <name>NAD(+)</name>
        <dbReference type="ChEBI" id="CHEBI:57540"/>
    </ligand>
</feature>
<evidence type="ECO:0000256" key="9">
    <source>
        <dbReference type="ARBA" id="ARBA00022605"/>
    </source>
</evidence>
<evidence type="ECO:0000259" key="19">
    <source>
        <dbReference type="Pfam" id="PF24621"/>
    </source>
</evidence>
<dbReference type="GO" id="GO:0000166">
    <property type="term" value="F:nucleotide binding"/>
    <property type="evidence" value="ECO:0007669"/>
    <property type="project" value="UniProtKB-KW"/>
</dbReference>
<comment type="function">
    <text evidence="17">Catalyzes the conversion of 3-deoxy-D-arabino-heptulosonate 7-phosphate (DAHP) to dehydroquinate (DHQ).</text>
</comment>
<dbReference type="Proteomes" id="UP000297986">
    <property type="component" value="Unassembled WGS sequence"/>
</dbReference>
<comment type="caution">
    <text evidence="20">The sequence shown here is derived from an EMBL/GenBank/DDBJ whole genome shotgun (WGS) entry which is preliminary data.</text>
</comment>
<evidence type="ECO:0000313" key="21">
    <source>
        <dbReference type="Proteomes" id="UP000297986"/>
    </source>
</evidence>
<feature type="binding site" evidence="17">
    <location>
        <position position="151"/>
    </location>
    <ligand>
        <name>NAD(+)</name>
        <dbReference type="ChEBI" id="CHEBI:57540"/>
    </ligand>
</feature>
<comment type="subcellular location">
    <subcellularLocation>
        <location evidence="3 17">Cytoplasm</location>
    </subcellularLocation>
</comment>
<keyword evidence="12 17" id="KW-0862">Zinc</keyword>
<dbReference type="UniPathway" id="UPA00053">
    <property type="reaction ID" value="UER00085"/>
</dbReference>
<feature type="binding site" evidence="17">
    <location>
        <position position="246"/>
    </location>
    <ligand>
        <name>Zn(2+)</name>
        <dbReference type="ChEBI" id="CHEBI:29105"/>
    </ligand>
</feature>
<feature type="binding site" evidence="17">
    <location>
        <position position="142"/>
    </location>
    <ligand>
        <name>NAD(+)</name>
        <dbReference type="ChEBI" id="CHEBI:57540"/>
    </ligand>
</feature>
<dbReference type="Gene3D" id="1.20.1090.10">
    <property type="entry name" value="Dehydroquinate synthase-like - alpha domain"/>
    <property type="match status" value="1"/>
</dbReference>
<dbReference type="NCBIfam" id="TIGR01357">
    <property type="entry name" value="aroB"/>
    <property type="match status" value="1"/>
</dbReference>
<dbReference type="InterPro" id="IPR030963">
    <property type="entry name" value="DHQ_synth_fam"/>
</dbReference>
<feature type="binding site" evidence="17">
    <location>
        <begin position="105"/>
        <end position="109"/>
    </location>
    <ligand>
        <name>NAD(+)</name>
        <dbReference type="ChEBI" id="CHEBI:57540"/>
    </ligand>
</feature>
<evidence type="ECO:0000256" key="16">
    <source>
        <dbReference type="ARBA" id="ARBA00023285"/>
    </source>
</evidence>
<comment type="caution">
    <text evidence="17">Lacks conserved residue(s) required for the propagation of feature annotation.</text>
</comment>
<evidence type="ECO:0000256" key="4">
    <source>
        <dbReference type="ARBA" id="ARBA00004661"/>
    </source>
</evidence>
<dbReference type="InterPro" id="IPR056179">
    <property type="entry name" value="DHQS_C"/>
</dbReference>
<feature type="binding site" evidence="17">
    <location>
        <position position="263"/>
    </location>
    <ligand>
        <name>Zn(2+)</name>
        <dbReference type="ChEBI" id="CHEBI:29105"/>
    </ligand>
</feature>